<sequence>KLNPNREKSDKKIKSLVRISNMNEWKWPIDRPFADFIQTRSLPNI</sequence>
<dbReference type="Proteomes" id="UP000789375">
    <property type="component" value="Unassembled WGS sequence"/>
</dbReference>
<evidence type="ECO:0000313" key="2">
    <source>
        <dbReference type="Proteomes" id="UP000789375"/>
    </source>
</evidence>
<gene>
    <name evidence="1" type="ORF">FMOSSE_LOCUS16043</name>
</gene>
<dbReference type="AlphaFoldDB" id="A0A9N9IKY8"/>
<comment type="caution">
    <text evidence="1">The sequence shown here is derived from an EMBL/GenBank/DDBJ whole genome shotgun (WGS) entry which is preliminary data.</text>
</comment>
<reference evidence="1" key="1">
    <citation type="submission" date="2021-06" db="EMBL/GenBank/DDBJ databases">
        <authorList>
            <person name="Kallberg Y."/>
            <person name="Tangrot J."/>
            <person name="Rosling A."/>
        </authorList>
    </citation>
    <scope>NUCLEOTIDE SEQUENCE</scope>
    <source>
        <strain evidence="1">87-6 pot B 2015</strain>
    </source>
</reference>
<feature type="non-terminal residue" evidence="1">
    <location>
        <position position="45"/>
    </location>
</feature>
<accession>A0A9N9IKY8</accession>
<keyword evidence="2" id="KW-1185">Reference proteome</keyword>
<organism evidence="1 2">
    <name type="scientific">Funneliformis mosseae</name>
    <name type="common">Endomycorrhizal fungus</name>
    <name type="synonym">Glomus mosseae</name>
    <dbReference type="NCBI Taxonomy" id="27381"/>
    <lineage>
        <taxon>Eukaryota</taxon>
        <taxon>Fungi</taxon>
        <taxon>Fungi incertae sedis</taxon>
        <taxon>Mucoromycota</taxon>
        <taxon>Glomeromycotina</taxon>
        <taxon>Glomeromycetes</taxon>
        <taxon>Glomerales</taxon>
        <taxon>Glomeraceae</taxon>
        <taxon>Funneliformis</taxon>
    </lineage>
</organism>
<proteinExistence type="predicted"/>
<dbReference type="EMBL" id="CAJVPP010019883">
    <property type="protein sequence ID" value="CAG8739097.1"/>
    <property type="molecule type" value="Genomic_DNA"/>
</dbReference>
<evidence type="ECO:0000313" key="1">
    <source>
        <dbReference type="EMBL" id="CAG8739097.1"/>
    </source>
</evidence>
<feature type="non-terminal residue" evidence="1">
    <location>
        <position position="1"/>
    </location>
</feature>
<protein>
    <submittedName>
        <fullName evidence="1">23_t:CDS:1</fullName>
    </submittedName>
</protein>
<name>A0A9N9IKY8_FUNMO</name>